<dbReference type="PROSITE" id="PS51704">
    <property type="entry name" value="GP_PDE"/>
    <property type="match status" value="1"/>
</dbReference>
<protein>
    <submittedName>
        <fullName evidence="2">Glycerophosphodiester phosphodiesterase</fullName>
    </submittedName>
</protein>
<dbReference type="PANTHER" id="PTHR43805:SF1">
    <property type="entry name" value="GP-PDE DOMAIN-CONTAINING PROTEIN"/>
    <property type="match status" value="1"/>
</dbReference>
<dbReference type="Gene3D" id="3.20.20.190">
    <property type="entry name" value="Phosphatidylinositol (PI) phosphodiesterase"/>
    <property type="match status" value="1"/>
</dbReference>
<accession>A0ABT4E8Q4</accession>
<dbReference type="RefSeq" id="WP_268632156.1">
    <property type="nucleotide sequence ID" value="NZ_JAMDLY010000011.1"/>
</dbReference>
<dbReference type="Pfam" id="PF03009">
    <property type="entry name" value="GDPD"/>
    <property type="match status" value="1"/>
</dbReference>
<dbReference type="EMBL" id="JAMDLY010000011">
    <property type="protein sequence ID" value="MCY9530122.1"/>
    <property type="molecule type" value="Genomic_DNA"/>
</dbReference>
<keyword evidence="3" id="KW-1185">Reference proteome</keyword>
<organism evidence="2 3">
    <name type="scientific">Paenibacillus alvei</name>
    <name type="common">Bacillus alvei</name>
    <dbReference type="NCBI Taxonomy" id="44250"/>
    <lineage>
        <taxon>Bacteria</taxon>
        <taxon>Bacillati</taxon>
        <taxon>Bacillota</taxon>
        <taxon>Bacilli</taxon>
        <taxon>Bacillales</taxon>
        <taxon>Paenibacillaceae</taxon>
        <taxon>Paenibacillus</taxon>
    </lineage>
</organism>
<dbReference type="InterPro" id="IPR017946">
    <property type="entry name" value="PLC-like_Pdiesterase_TIM-brl"/>
</dbReference>
<reference evidence="2 3" key="1">
    <citation type="submission" date="2022-05" db="EMBL/GenBank/DDBJ databases">
        <title>Genome Sequencing of Bee-Associated Microbes.</title>
        <authorList>
            <person name="Dunlap C."/>
        </authorList>
    </citation>
    <scope>NUCLEOTIDE SEQUENCE [LARGE SCALE GENOMIC DNA]</scope>
    <source>
        <strain evidence="2 3">NRRL NRS-750</strain>
    </source>
</reference>
<dbReference type="SUPFAM" id="SSF51695">
    <property type="entry name" value="PLC-like phosphodiesterases"/>
    <property type="match status" value="1"/>
</dbReference>
<feature type="domain" description="GP-PDE" evidence="1">
    <location>
        <begin position="53"/>
        <end position="323"/>
    </location>
</feature>
<evidence type="ECO:0000313" key="2">
    <source>
        <dbReference type="EMBL" id="MCY9530122.1"/>
    </source>
</evidence>
<proteinExistence type="predicted"/>
<dbReference type="InterPro" id="IPR030395">
    <property type="entry name" value="GP_PDE_dom"/>
</dbReference>
<sequence>MKKRKKKKTNIILGVTLLAVMVWMNNTSLFYSKDTNYKILAHRGLAQTFDISQVEYDTNTAEIIYPPEHPYLENTIPSMKAAFDHGADVVELDIQLTKDHQLAVFHDFTLEYRTNGKGEVKDYKMNELKKLDVGFRYTADNGESYPFRGKGIGMMPSLDEVFAAFPNKEFLIHDKDGDMETTKVLWHSYLSKLSKNQLDKITVYGDGDSEGFDYLRSKHAELKLLTKTMMKNALLKYELLGWTGYIPKELHNMELHLPLNYAKFLWGWPNKFIDRMESVNTRVVIVEGNGKWSEGFDTKESLEKIPAGYQGYIWTNRVDKVTK</sequence>
<evidence type="ECO:0000313" key="3">
    <source>
        <dbReference type="Proteomes" id="UP001527090"/>
    </source>
</evidence>
<dbReference type="PANTHER" id="PTHR43805">
    <property type="entry name" value="GLYCEROPHOSPHORYL DIESTER PHOSPHODIESTERASE"/>
    <property type="match status" value="1"/>
</dbReference>
<evidence type="ECO:0000259" key="1">
    <source>
        <dbReference type="PROSITE" id="PS51704"/>
    </source>
</evidence>
<comment type="caution">
    <text evidence="2">The sequence shown here is derived from an EMBL/GenBank/DDBJ whole genome shotgun (WGS) entry which is preliminary data.</text>
</comment>
<name>A0ABT4E8Q4_PAEAL</name>
<gene>
    <name evidence="2" type="ORF">M5X04_12400</name>
</gene>
<dbReference type="Proteomes" id="UP001527090">
    <property type="component" value="Unassembled WGS sequence"/>
</dbReference>